<dbReference type="AlphaFoldDB" id="A0A2B9PUN3"/>
<evidence type="ECO:0000313" key="1">
    <source>
        <dbReference type="EMBL" id="PGO26407.1"/>
    </source>
</evidence>
<protein>
    <submittedName>
        <fullName evidence="1">Uncharacterized protein</fullName>
    </submittedName>
</protein>
<comment type="caution">
    <text evidence="1">The sequence shown here is derived from an EMBL/GenBank/DDBJ whole genome shotgun (WGS) entry which is preliminary data.</text>
</comment>
<name>A0A2B9PUN3_BACCE</name>
<organism evidence="1 2">
    <name type="scientific">Bacillus cereus</name>
    <dbReference type="NCBI Taxonomy" id="1396"/>
    <lineage>
        <taxon>Bacteria</taxon>
        <taxon>Bacillati</taxon>
        <taxon>Bacillota</taxon>
        <taxon>Bacilli</taxon>
        <taxon>Bacillales</taxon>
        <taxon>Bacillaceae</taxon>
        <taxon>Bacillus</taxon>
        <taxon>Bacillus cereus group</taxon>
    </lineage>
</organism>
<evidence type="ECO:0000313" key="2">
    <source>
        <dbReference type="Proteomes" id="UP000223777"/>
    </source>
</evidence>
<gene>
    <name evidence="1" type="ORF">CN984_17720</name>
</gene>
<reference evidence="1 2" key="1">
    <citation type="submission" date="2017-09" db="EMBL/GenBank/DDBJ databases">
        <title>Large-scale bioinformatics analysis of Bacillus genomes uncovers conserved roles of natural products in bacterial physiology.</title>
        <authorList>
            <consortium name="Agbiome Team Llc"/>
            <person name="Bleich R.M."/>
            <person name="Grubbs K.J."/>
            <person name="Santa Maria K.C."/>
            <person name="Allen S.E."/>
            <person name="Farag S."/>
            <person name="Shank E.A."/>
            <person name="Bowers A."/>
        </authorList>
    </citation>
    <scope>NUCLEOTIDE SEQUENCE [LARGE SCALE GENOMIC DNA]</scope>
    <source>
        <strain evidence="1 2">AFS050027</strain>
    </source>
</reference>
<dbReference type="RefSeq" id="WP_098561952.1">
    <property type="nucleotide sequence ID" value="NZ_NUIL01000024.1"/>
</dbReference>
<proteinExistence type="predicted"/>
<dbReference type="EMBL" id="NUIL01000024">
    <property type="protein sequence ID" value="PGO26407.1"/>
    <property type="molecule type" value="Genomic_DNA"/>
</dbReference>
<dbReference type="Proteomes" id="UP000223777">
    <property type="component" value="Unassembled WGS sequence"/>
</dbReference>
<sequence length="110" mass="13164">MEILEGLEADINRLNHWMRFILFPIKLKSCPEFSHIPNFNELVFQLRYYLPSKNPKDKRLAITPGKDFKNLMEQDQRTLIDLINNNEKQLIQQIKELPLYRFGFVTGAWK</sequence>
<accession>A0A2B9PUN3</accession>